<dbReference type="GO" id="GO:0016020">
    <property type="term" value="C:membrane"/>
    <property type="evidence" value="ECO:0007669"/>
    <property type="project" value="UniProtKB-SubCell"/>
</dbReference>
<sequence>MIDPDTIARVMAGPLGGAILLNQLDELFIDVNYLARRLHRRSATAVSAALLRRVEPKRTAILLPAWREEDVIERMLELNVSRIDFPRDRYVFFCGTYQNDPATQARVDRAAARGWPVRKVVVPHAGPTSKADCLNWIYQGVVLHERERGTRFDILLMHDAEDVIHPLALRLYSLLVPKHEFVQTPVFSLPLDASQVVAGTYIDEFAEHHLKELPVRQAIGGLIPSAGVGSAFERRAFEQIALAHAQQPFDPASLTEDYEIGLRFRLARRRTHFACYRIAADPDDPEAPAHDDPIATREYFPDRFQASVRQRSRWILGISLQTWESAGWQGPAAVRYCLWRDRKAVLTNALLALSYALLAYVVVRVWTAGMTGASWSPARIVPAGGLIQALLLVNLAGFLLRVGVKMGFVGRLYGARLATLCLPRLLVANVISLAATARAVVTYVRHLVTGEPLRWVKTSHAFPSAEALAAGDAQAAGADDRGRPARSDGQRVIPLVREARRS</sequence>
<feature type="transmembrane region" description="Helical" evidence="7">
    <location>
        <begin position="345"/>
        <end position="366"/>
    </location>
</feature>
<dbReference type="NCBIfam" id="NF011304">
    <property type="entry name" value="PRK14716.1-2"/>
    <property type="match status" value="1"/>
</dbReference>
<protein>
    <submittedName>
        <fullName evidence="8">Bacteriophage N4 adsorption protein B</fullName>
    </submittedName>
</protein>
<evidence type="ECO:0000313" key="9">
    <source>
        <dbReference type="Proteomes" id="UP000007089"/>
    </source>
</evidence>
<proteinExistence type="predicted"/>
<evidence type="ECO:0000256" key="6">
    <source>
        <dbReference type="ARBA" id="ARBA00023136"/>
    </source>
</evidence>
<accession>B8JA61</accession>
<dbReference type="Pfam" id="PF13641">
    <property type="entry name" value="Glyco_tranf_2_3"/>
    <property type="match status" value="1"/>
</dbReference>
<gene>
    <name evidence="8" type="ordered locus">A2cp1_2242</name>
</gene>
<keyword evidence="6 7" id="KW-0472">Membrane</keyword>
<dbReference type="KEGG" id="acp:A2cp1_2242"/>
<keyword evidence="3" id="KW-0808">Transferase</keyword>
<keyword evidence="2" id="KW-0328">Glycosyltransferase</keyword>
<dbReference type="GO" id="GO:0016757">
    <property type="term" value="F:glycosyltransferase activity"/>
    <property type="evidence" value="ECO:0007669"/>
    <property type="project" value="UniProtKB-KW"/>
</dbReference>
<keyword evidence="4 7" id="KW-0812">Transmembrane</keyword>
<dbReference type="PANTHER" id="PTHR43867">
    <property type="entry name" value="CELLULOSE SYNTHASE CATALYTIC SUBUNIT A [UDP-FORMING]"/>
    <property type="match status" value="1"/>
</dbReference>
<evidence type="ECO:0000256" key="5">
    <source>
        <dbReference type="ARBA" id="ARBA00022989"/>
    </source>
</evidence>
<dbReference type="EMBL" id="CP001359">
    <property type="protein sequence ID" value="ACL65580.1"/>
    <property type="molecule type" value="Genomic_DNA"/>
</dbReference>
<evidence type="ECO:0000256" key="3">
    <source>
        <dbReference type="ARBA" id="ARBA00022679"/>
    </source>
</evidence>
<dbReference type="InterPro" id="IPR029044">
    <property type="entry name" value="Nucleotide-diphossugar_trans"/>
</dbReference>
<feature type="transmembrane region" description="Helical" evidence="7">
    <location>
        <begin position="386"/>
        <end position="404"/>
    </location>
</feature>
<organism evidence="8 9">
    <name type="scientific">Anaeromyxobacter dehalogenans (strain ATCC BAA-258 / DSM 21875 / 2CP-1)</name>
    <dbReference type="NCBI Taxonomy" id="455488"/>
    <lineage>
        <taxon>Bacteria</taxon>
        <taxon>Pseudomonadati</taxon>
        <taxon>Myxococcota</taxon>
        <taxon>Myxococcia</taxon>
        <taxon>Myxococcales</taxon>
        <taxon>Cystobacterineae</taxon>
        <taxon>Anaeromyxobacteraceae</taxon>
        <taxon>Anaeromyxobacter</taxon>
    </lineage>
</organism>
<dbReference type="RefSeq" id="WP_012633418.1">
    <property type="nucleotide sequence ID" value="NC_011891.1"/>
</dbReference>
<keyword evidence="5 7" id="KW-1133">Transmembrane helix</keyword>
<keyword evidence="9" id="KW-1185">Reference proteome</keyword>
<dbReference type="InterPro" id="IPR050321">
    <property type="entry name" value="Glycosyltr_2/OpgH_subfam"/>
</dbReference>
<dbReference type="CAZy" id="GT2">
    <property type="family name" value="Glycosyltransferase Family 2"/>
</dbReference>
<evidence type="ECO:0000313" key="8">
    <source>
        <dbReference type="EMBL" id="ACL65580.1"/>
    </source>
</evidence>
<dbReference type="NCBIfam" id="NF011305">
    <property type="entry name" value="PRK14716.1-3"/>
    <property type="match status" value="1"/>
</dbReference>
<dbReference type="Proteomes" id="UP000007089">
    <property type="component" value="Chromosome"/>
</dbReference>
<dbReference type="AlphaFoldDB" id="B8JA61"/>
<evidence type="ECO:0000256" key="7">
    <source>
        <dbReference type="SAM" id="Phobius"/>
    </source>
</evidence>
<dbReference type="SUPFAM" id="SSF53448">
    <property type="entry name" value="Nucleotide-diphospho-sugar transferases"/>
    <property type="match status" value="1"/>
</dbReference>
<dbReference type="PANTHER" id="PTHR43867:SF2">
    <property type="entry name" value="CELLULOSE SYNTHASE CATALYTIC SUBUNIT A [UDP-FORMING]"/>
    <property type="match status" value="1"/>
</dbReference>
<reference evidence="8" key="1">
    <citation type="submission" date="2009-01" db="EMBL/GenBank/DDBJ databases">
        <title>Complete sequence of Anaeromyxobacter dehalogenans 2CP-1.</title>
        <authorList>
            <consortium name="US DOE Joint Genome Institute"/>
            <person name="Lucas S."/>
            <person name="Copeland A."/>
            <person name="Lapidus A."/>
            <person name="Glavina del Rio T."/>
            <person name="Dalin E."/>
            <person name="Tice H."/>
            <person name="Bruce D."/>
            <person name="Goodwin L."/>
            <person name="Pitluck S."/>
            <person name="Saunders E."/>
            <person name="Brettin T."/>
            <person name="Detter J.C."/>
            <person name="Han C."/>
            <person name="Larimer F."/>
            <person name="Land M."/>
            <person name="Hauser L."/>
            <person name="Kyrpides N."/>
            <person name="Ovchinnikova G."/>
            <person name="Beliaev A.S."/>
            <person name="Richardson P."/>
        </authorList>
    </citation>
    <scope>NUCLEOTIDE SEQUENCE</scope>
    <source>
        <strain evidence="8">2CP-1</strain>
    </source>
</reference>
<evidence type="ECO:0000256" key="2">
    <source>
        <dbReference type="ARBA" id="ARBA00022676"/>
    </source>
</evidence>
<evidence type="ECO:0000256" key="4">
    <source>
        <dbReference type="ARBA" id="ARBA00022692"/>
    </source>
</evidence>
<name>B8JA61_ANAD2</name>
<dbReference type="HOGENOM" id="CLU_019733_2_0_7"/>
<comment type="subcellular location">
    <subcellularLocation>
        <location evidence="1">Membrane</location>
        <topology evidence="1">Multi-pass membrane protein</topology>
    </subcellularLocation>
</comment>
<evidence type="ECO:0000256" key="1">
    <source>
        <dbReference type="ARBA" id="ARBA00004141"/>
    </source>
</evidence>
<dbReference type="Gene3D" id="3.90.550.10">
    <property type="entry name" value="Spore Coat Polysaccharide Biosynthesis Protein SpsA, Chain A"/>
    <property type="match status" value="1"/>
</dbReference>